<evidence type="ECO:0000256" key="2">
    <source>
        <dbReference type="ARBA" id="ARBA00022475"/>
    </source>
</evidence>
<evidence type="ECO:0000256" key="8">
    <source>
        <dbReference type="ARBA" id="ARBA00023180"/>
    </source>
</evidence>
<evidence type="ECO:0000313" key="12">
    <source>
        <dbReference type="EMBL" id="CAH3174725.1"/>
    </source>
</evidence>
<evidence type="ECO:0000256" key="9">
    <source>
        <dbReference type="ARBA" id="ARBA00023224"/>
    </source>
</evidence>
<feature type="transmembrane region" description="Helical" evidence="10">
    <location>
        <begin position="176"/>
        <end position="198"/>
    </location>
</feature>
<feature type="transmembrane region" description="Helical" evidence="10">
    <location>
        <begin position="152"/>
        <end position="170"/>
    </location>
</feature>
<name>A0ABN8RBQ8_9CNID</name>
<keyword evidence="13" id="KW-1185">Reference proteome</keyword>
<evidence type="ECO:0000256" key="1">
    <source>
        <dbReference type="ARBA" id="ARBA00004651"/>
    </source>
</evidence>
<dbReference type="CDD" id="cd00637">
    <property type="entry name" value="7tm_classA_rhodopsin-like"/>
    <property type="match status" value="3"/>
</dbReference>
<comment type="caution">
    <text evidence="12">The sequence shown here is derived from an EMBL/GenBank/DDBJ whole genome shotgun (WGS) entry which is preliminary data.</text>
</comment>
<feature type="transmembrane region" description="Helical" evidence="10">
    <location>
        <begin position="228"/>
        <end position="253"/>
    </location>
</feature>
<keyword evidence="3 10" id="KW-0812">Transmembrane</keyword>
<feature type="transmembrane region" description="Helical" evidence="10">
    <location>
        <begin position="675"/>
        <end position="699"/>
    </location>
</feature>
<keyword evidence="7" id="KW-0675">Receptor</keyword>
<gene>
    <name evidence="12" type="ORF">PLOB_00015463</name>
</gene>
<feature type="transmembrane region" description="Helical" evidence="10">
    <location>
        <begin position="328"/>
        <end position="353"/>
    </location>
</feature>
<dbReference type="EMBL" id="CALNXK010000193">
    <property type="protein sequence ID" value="CAH3174725.1"/>
    <property type="molecule type" value="Genomic_DNA"/>
</dbReference>
<proteinExistence type="predicted"/>
<keyword evidence="4 10" id="KW-1133">Transmembrane helix</keyword>
<dbReference type="Gene3D" id="1.20.1070.10">
    <property type="entry name" value="Rhodopsin 7-helix transmembrane proteins"/>
    <property type="match status" value="3"/>
</dbReference>
<feature type="domain" description="G-protein coupled receptors family 1 profile" evidence="11">
    <location>
        <begin position="49"/>
        <end position="284"/>
    </location>
</feature>
<evidence type="ECO:0000256" key="3">
    <source>
        <dbReference type="ARBA" id="ARBA00022692"/>
    </source>
</evidence>
<feature type="domain" description="G-protein coupled receptors family 1 profile" evidence="11">
    <location>
        <begin position="655"/>
        <end position="901"/>
    </location>
</feature>
<feature type="domain" description="G-protein coupled receptors family 1 profile" evidence="11">
    <location>
        <begin position="345"/>
        <end position="585"/>
    </location>
</feature>
<dbReference type="Proteomes" id="UP001159405">
    <property type="component" value="Unassembled WGS sequence"/>
</dbReference>
<protein>
    <recommendedName>
        <fullName evidence="11">G-protein coupled receptors family 1 profile domain-containing protein</fullName>
    </recommendedName>
</protein>
<keyword evidence="2" id="KW-1003">Cell membrane</keyword>
<feature type="transmembrane region" description="Helical" evidence="10">
    <location>
        <begin position="411"/>
        <end position="437"/>
    </location>
</feature>
<keyword evidence="5" id="KW-0297">G-protein coupled receptor</keyword>
<feature type="transmembrane region" description="Helical" evidence="10">
    <location>
        <begin position="849"/>
        <end position="875"/>
    </location>
</feature>
<evidence type="ECO:0000313" key="13">
    <source>
        <dbReference type="Proteomes" id="UP001159405"/>
    </source>
</evidence>
<feature type="transmembrane region" description="Helical" evidence="10">
    <location>
        <begin position="759"/>
        <end position="789"/>
    </location>
</feature>
<feature type="transmembrane region" description="Helical" evidence="10">
    <location>
        <begin position="105"/>
        <end position="131"/>
    </location>
</feature>
<evidence type="ECO:0000256" key="10">
    <source>
        <dbReference type="SAM" id="Phobius"/>
    </source>
</evidence>
<comment type="subcellular location">
    <subcellularLocation>
        <location evidence="1">Cell membrane</location>
        <topology evidence="1">Multi-pass membrane protein</topology>
    </subcellularLocation>
</comment>
<keyword evidence="9" id="KW-0807">Transducer</keyword>
<feature type="transmembrane region" description="Helical" evidence="10">
    <location>
        <begin position="365"/>
        <end position="391"/>
    </location>
</feature>
<feature type="transmembrane region" description="Helical" evidence="10">
    <location>
        <begin position="32"/>
        <end position="57"/>
    </location>
</feature>
<keyword evidence="6 10" id="KW-0472">Membrane</keyword>
<dbReference type="PROSITE" id="PS50262">
    <property type="entry name" value="G_PROTEIN_RECEP_F1_2"/>
    <property type="match status" value="3"/>
</dbReference>
<dbReference type="PANTHER" id="PTHR24246:SF27">
    <property type="entry name" value="ADENOSINE RECEPTOR, ISOFORM A"/>
    <property type="match status" value="1"/>
</dbReference>
<evidence type="ECO:0000256" key="7">
    <source>
        <dbReference type="ARBA" id="ARBA00023170"/>
    </source>
</evidence>
<evidence type="ECO:0000259" key="11">
    <source>
        <dbReference type="PROSITE" id="PS50262"/>
    </source>
</evidence>
<dbReference type="PANTHER" id="PTHR24246">
    <property type="entry name" value="OLFACTORY RECEPTOR AND ADENOSINE RECEPTOR"/>
    <property type="match status" value="1"/>
</dbReference>
<dbReference type="SUPFAM" id="SSF81321">
    <property type="entry name" value="Family A G protein-coupled receptor-like"/>
    <property type="match status" value="3"/>
</dbReference>
<feature type="transmembrane region" description="Helical" evidence="10">
    <location>
        <begin position="529"/>
        <end position="547"/>
    </location>
</feature>
<dbReference type="InterPro" id="IPR017452">
    <property type="entry name" value="GPCR_Rhodpsn_7TM"/>
</dbReference>
<evidence type="ECO:0000256" key="4">
    <source>
        <dbReference type="ARBA" id="ARBA00022989"/>
    </source>
</evidence>
<evidence type="ECO:0000256" key="5">
    <source>
        <dbReference type="ARBA" id="ARBA00023040"/>
    </source>
</evidence>
<feature type="transmembrane region" description="Helical" evidence="10">
    <location>
        <begin position="638"/>
        <end position="663"/>
    </location>
</feature>
<dbReference type="PRINTS" id="PR00237">
    <property type="entry name" value="GPCRRHODOPSN"/>
</dbReference>
<evidence type="ECO:0000256" key="6">
    <source>
        <dbReference type="ARBA" id="ARBA00023136"/>
    </source>
</evidence>
<accession>A0ABN8RBQ8</accession>
<organism evidence="12 13">
    <name type="scientific">Porites lobata</name>
    <dbReference type="NCBI Taxonomy" id="104759"/>
    <lineage>
        <taxon>Eukaryota</taxon>
        <taxon>Metazoa</taxon>
        <taxon>Cnidaria</taxon>
        <taxon>Anthozoa</taxon>
        <taxon>Hexacorallia</taxon>
        <taxon>Scleractinia</taxon>
        <taxon>Fungiina</taxon>
        <taxon>Poritidae</taxon>
        <taxon>Porites</taxon>
    </lineage>
</organism>
<dbReference type="InterPro" id="IPR000276">
    <property type="entry name" value="GPCR_Rhodpsn"/>
</dbReference>
<reference evidence="12 13" key="1">
    <citation type="submission" date="2022-05" db="EMBL/GenBank/DDBJ databases">
        <authorList>
            <consortium name="Genoscope - CEA"/>
            <person name="William W."/>
        </authorList>
    </citation>
    <scope>NUCLEOTIDE SEQUENCE [LARGE SCALE GENOMIC DNA]</scope>
</reference>
<dbReference type="Pfam" id="PF00001">
    <property type="entry name" value="7tm_1"/>
    <property type="match status" value="3"/>
</dbReference>
<feature type="transmembrane region" description="Helical" evidence="10">
    <location>
        <begin position="475"/>
        <end position="493"/>
    </location>
</feature>
<feature type="transmembrane region" description="Helical" evidence="10">
    <location>
        <begin position="719"/>
        <end position="747"/>
    </location>
</feature>
<keyword evidence="8" id="KW-0325">Glycoprotein</keyword>
<feature type="transmembrane region" description="Helical" evidence="10">
    <location>
        <begin position="881"/>
        <end position="903"/>
    </location>
</feature>
<sequence length="924" mass="103874">MTLKNFTEGENQKTIVVLSCSAEFTAELQGELIFLSIVNIFLSIAAVLGNTLILVALHKETSLHPPSKLLYRNLAVTDFCVGTIAEPLHVSYWISVVTGKWDICYLAHLMVTLAAYTFCGVSLLTLTAISVDRLFALLLGLRYRQVVTVKKTYIAIIAFWIVSVVGVPASTAIREYVHYIGTALCLAITIVAYSKIFFRLRHNQIHRIHPLQGESQAIQMNIARYRKAVYSALWLQAALVVCYLPLIIATALIHQRGMHLSSYLPWQFTITLVYINSSLNPFIYCWKIREPHRRKVMEMKNLTGGENLQTIAELFCSEEFTGEVHGELVFLSVINTFLSITAFLWNTLILVALRKDTSIHPSSKLLYRNLAITDLCVGIVAEPLSVAYWISVVNKRWDICHYADLITYFPGVTLCSVSLITMTTISVDRLLALLLGLRYRQVVTLKRTRLIAIGGWIVSVVGASTFFLNPLIVSLYQYIVIAFCLVTTICAYTKIFMSLRHNQIHGQNHVLQGQSSQANTLNKARYRKAVYSALWVQVTLVICYLPYGIAATLTPQRGIPLSTYLALQFTGTLVLLNSSLNPFLHCWKITEVRQAVKETLQQLHFFMEMKNLTGGENLQTYAELYCSVEITGEVHGQLIFLSVINIFLSITAFWGNTLILVALHKDTSIHPPSKLLYRNLAITDLCVGIIVELLNVAHWTSVVNKRWDICYYTYLSAHFAAVTLCSVSLITLTAISVDRLLALLLGFRYRQVVTLTRTCLIAIGGWIVSIVGSSTSFLNLLIVSLFSYYNLSLQFNFVCAQATTICAYTKIFMSLRHNQIHGQNHVLQGQSSQANTLNKARYRKAVYSALWVQVTLVICYLPYGIAVALTIQWGMSLSTYLALQFTATIVCLNSSLNPLLYCWKITGVRQAVKETLQQLHFCIN</sequence>